<evidence type="ECO:0000256" key="3">
    <source>
        <dbReference type="ARBA" id="ARBA00007275"/>
    </source>
</evidence>
<dbReference type="GO" id="GO:0019693">
    <property type="term" value="P:ribose phosphate metabolic process"/>
    <property type="evidence" value="ECO:0007669"/>
    <property type="project" value="TreeGrafter"/>
</dbReference>
<evidence type="ECO:0000256" key="1">
    <source>
        <dbReference type="ARBA" id="ARBA00000847"/>
    </source>
</evidence>
<feature type="binding site" evidence="11">
    <location>
        <position position="113"/>
    </location>
    <ligand>
        <name>Mg(2+)</name>
        <dbReference type="ChEBI" id="CHEBI:18420"/>
        <label>1</label>
    </ligand>
</feature>
<comment type="caution">
    <text evidence="14">The sequence shown here is derived from an EMBL/GenBank/DDBJ whole genome shotgun (WGS) entry which is preliminary data.</text>
</comment>
<evidence type="ECO:0000313" key="15">
    <source>
        <dbReference type="Proteomes" id="UP000018853"/>
    </source>
</evidence>
<dbReference type="Proteomes" id="UP000018853">
    <property type="component" value="Unassembled WGS sequence"/>
</dbReference>
<evidence type="ECO:0000256" key="6">
    <source>
        <dbReference type="ARBA" id="ARBA00022723"/>
    </source>
</evidence>
<evidence type="ECO:0000256" key="4">
    <source>
        <dbReference type="ARBA" id="ARBA00011738"/>
    </source>
</evidence>
<dbReference type="PANTHER" id="PTHR11839">
    <property type="entry name" value="UDP/ADP-SUGAR PYROPHOSPHATASE"/>
    <property type="match status" value="1"/>
</dbReference>
<evidence type="ECO:0000256" key="5">
    <source>
        <dbReference type="ARBA" id="ARBA00016377"/>
    </source>
</evidence>
<comment type="cofactor">
    <cofactor evidence="2 11">
        <name>Mg(2+)</name>
        <dbReference type="ChEBI" id="CHEBI:18420"/>
    </cofactor>
</comment>
<dbReference type="NCBIfam" id="TIGR00052">
    <property type="entry name" value="nudix-type nucleoside diphosphatase, YffH/AdpP family"/>
    <property type="match status" value="1"/>
</dbReference>
<name>W1X2T2_ECOLX</name>
<evidence type="ECO:0000313" key="14">
    <source>
        <dbReference type="EMBL" id="ETJ24491.1"/>
    </source>
</evidence>
<dbReference type="FunFam" id="3.90.79.10:FF:000010">
    <property type="entry name" value="GDP-mannose pyrophosphatase NudK"/>
    <property type="match status" value="1"/>
</dbReference>
<comment type="catalytic activity">
    <reaction evidence="1">
        <text>GDP-alpha-D-mannose + H2O = alpha-D-mannose 1-phosphate + GMP + 2 H(+)</text>
        <dbReference type="Rhea" id="RHEA:27978"/>
        <dbReference type="ChEBI" id="CHEBI:15377"/>
        <dbReference type="ChEBI" id="CHEBI:15378"/>
        <dbReference type="ChEBI" id="CHEBI:57527"/>
        <dbReference type="ChEBI" id="CHEBI:58115"/>
        <dbReference type="ChEBI" id="CHEBI:58409"/>
    </reaction>
</comment>
<dbReference type="InterPro" id="IPR000086">
    <property type="entry name" value="NUDIX_hydrolase_dom"/>
</dbReference>
<keyword evidence="7" id="KW-0378">Hydrolase</keyword>
<comment type="subunit">
    <text evidence="4">Homodimer.</text>
</comment>
<gene>
    <name evidence="14" type="ORF">Q609_ECAC01396G0005</name>
</gene>
<protein>
    <recommendedName>
        <fullName evidence="5">GDP-mannose pyrophosphatase</fullName>
    </recommendedName>
    <alternativeName>
        <fullName evidence="9">GDP-mannose hydrolase</fullName>
    </alternativeName>
    <alternativeName>
        <fullName evidence="10">GDPMK</fullName>
    </alternativeName>
</protein>
<dbReference type="EMBL" id="AZLZ01001396">
    <property type="protein sequence ID" value="ETJ24491.1"/>
    <property type="molecule type" value="Genomic_DNA"/>
</dbReference>
<evidence type="ECO:0000256" key="2">
    <source>
        <dbReference type="ARBA" id="ARBA00001946"/>
    </source>
</evidence>
<dbReference type="GO" id="GO:0046872">
    <property type="term" value="F:metal ion binding"/>
    <property type="evidence" value="ECO:0007669"/>
    <property type="project" value="UniProtKB-KW"/>
</dbReference>
<evidence type="ECO:0000256" key="10">
    <source>
        <dbReference type="ARBA" id="ARBA00032272"/>
    </source>
</evidence>
<feature type="binding site" evidence="11">
    <location>
        <position position="47"/>
    </location>
    <ligand>
        <name>Mg(2+)</name>
        <dbReference type="ChEBI" id="CHEBI:18420"/>
        <label>1</label>
    </ligand>
</feature>
<dbReference type="PANTHER" id="PTHR11839:SF18">
    <property type="entry name" value="NUDIX HYDROLASE DOMAIN-CONTAINING PROTEIN"/>
    <property type="match status" value="1"/>
</dbReference>
<dbReference type="Gene3D" id="3.90.79.10">
    <property type="entry name" value="Nucleoside Triphosphate Pyrophosphohydrolase"/>
    <property type="match status" value="1"/>
</dbReference>
<keyword evidence="8 11" id="KW-0460">Magnesium</keyword>
<feature type="non-terminal residue" evidence="14">
    <location>
        <position position="1"/>
    </location>
</feature>
<dbReference type="SUPFAM" id="SSF55811">
    <property type="entry name" value="Nudix"/>
    <property type="match status" value="1"/>
</dbReference>
<evidence type="ECO:0000259" key="13">
    <source>
        <dbReference type="PROSITE" id="PS51462"/>
    </source>
</evidence>
<evidence type="ECO:0000256" key="7">
    <source>
        <dbReference type="ARBA" id="ARBA00022801"/>
    </source>
</evidence>
<dbReference type="GO" id="GO:0006753">
    <property type="term" value="P:nucleoside phosphate metabolic process"/>
    <property type="evidence" value="ECO:0007669"/>
    <property type="project" value="TreeGrafter"/>
</dbReference>
<reference evidence="14 15" key="1">
    <citation type="submission" date="2013-12" db="EMBL/GenBank/DDBJ databases">
        <title>A Varibaculum cambriense genome reconstructed from a premature infant gut community with otherwise low bacterial novelty that shifts toward anaerobic metabolism during the third week of life.</title>
        <authorList>
            <person name="Brown C.T."/>
            <person name="Sharon I."/>
            <person name="Thomas B.C."/>
            <person name="Castelle C.J."/>
            <person name="Morowitz M.J."/>
            <person name="Banfield J.F."/>
        </authorList>
    </citation>
    <scope>NUCLEOTIDE SEQUENCE [LARGE SCALE GENOMIC DNA]</scope>
    <source>
        <strain evidence="15">DORA_A_5_14_21</strain>
    </source>
</reference>
<dbReference type="PATRIC" id="fig|1403943.3.peg.1860"/>
<dbReference type="CDD" id="cd24157">
    <property type="entry name" value="NUDIX_GDPMK"/>
    <property type="match status" value="1"/>
</dbReference>
<comment type="similarity">
    <text evidence="3">Belongs to the Nudix hydrolase family. NudK subfamily.</text>
</comment>
<feature type="binding site" evidence="11">
    <location>
        <position position="66"/>
    </location>
    <ligand>
        <name>Mg(2+)</name>
        <dbReference type="ChEBI" id="CHEBI:18420"/>
        <label>1</label>
    </ligand>
</feature>
<evidence type="ECO:0000256" key="12">
    <source>
        <dbReference type="PIRSR" id="PIRSR604385-3"/>
    </source>
</evidence>
<sequence length="153" mass="17190">REVYDRGNGATILLYNAKKKTVVLIRQFRVATWVNGNESGQLIETCAGLLDNDEPEVCIRKEAIEETGYEVGEVRKLFELYMSPGGVTELIHFFIAEYSDSQRANAGGGVEDEDIEVLELPFSQALEMIKTGEIRDGKTVLLLNYLQMSHLMD</sequence>
<evidence type="ECO:0000256" key="11">
    <source>
        <dbReference type="PIRSR" id="PIRSR604385-2"/>
    </source>
</evidence>
<dbReference type="GO" id="GO:0016818">
    <property type="term" value="F:hydrolase activity, acting on acid anhydrides, in phosphorus-containing anhydrides"/>
    <property type="evidence" value="ECO:0007669"/>
    <property type="project" value="InterPro"/>
</dbReference>
<dbReference type="NCBIfam" id="NF011585">
    <property type="entry name" value="PRK15009.1"/>
    <property type="match status" value="1"/>
</dbReference>
<dbReference type="PROSITE" id="PS51462">
    <property type="entry name" value="NUDIX"/>
    <property type="match status" value="1"/>
</dbReference>
<dbReference type="GO" id="GO:0005829">
    <property type="term" value="C:cytosol"/>
    <property type="evidence" value="ECO:0007669"/>
    <property type="project" value="TreeGrafter"/>
</dbReference>
<dbReference type="InterPro" id="IPR004385">
    <property type="entry name" value="NDP_pyrophosphatase"/>
</dbReference>
<keyword evidence="6 11" id="KW-0479">Metal-binding</keyword>
<evidence type="ECO:0000256" key="8">
    <source>
        <dbReference type="ARBA" id="ARBA00022842"/>
    </source>
</evidence>
<dbReference type="Pfam" id="PF00293">
    <property type="entry name" value="NUDIX"/>
    <property type="match status" value="1"/>
</dbReference>
<organism evidence="14 15">
    <name type="scientific">Escherichia coli DORA_A_5_14_21</name>
    <dbReference type="NCBI Taxonomy" id="1403943"/>
    <lineage>
        <taxon>Bacteria</taxon>
        <taxon>Pseudomonadati</taxon>
        <taxon>Pseudomonadota</taxon>
        <taxon>Gammaproteobacteria</taxon>
        <taxon>Enterobacterales</taxon>
        <taxon>Enterobacteriaceae</taxon>
        <taxon>Escherichia</taxon>
    </lineage>
</organism>
<feature type="domain" description="Nudix hydrolase" evidence="13">
    <location>
        <begin position="5"/>
        <end position="142"/>
    </location>
</feature>
<evidence type="ECO:0000256" key="9">
    <source>
        <dbReference type="ARBA" id="ARBA00032162"/>
    </source>
</evidence>
<proteinExistence type="inferred from homology"/>
<feature type="binding site" evidence="11">
    <location>
        <position position="62"/>
    </location>
    <ligand>
        <name>Mg(2+)</name>
        <dbReference type="ChEBI" id="CHEBI:18420"/>
        <label>1</label>
    </ligand>
</feature>
<accession>W1X2T2</accession>
<dbReference type="AlphaFoldDB" id="W1X2T2"/>
<feature type="short sequence motif" description="Nudix box" evidence="12">
    <location>
        <begin position="48"/>
        <end position="69"/>
    </location>
</feature>
<dbReference type="InterPro" id="IPR015797">
    <property type="entry name" value="NUDIX_hydrolase-like_dom_sf"/>
</dbReference>